<dbReference type="Proteomes" id="UP000805193">
    <property type="component" value="Unassembled WGS sequence"/>
</dbReference>
<name>A0AC60QQR3_IXOPE</name>
<evidence type="ECO:0000313" key="2">
    <source>
        <dbReference type="Proteomes" id="UP000805193"/>
    </source>
</evidence>
<sequence>MDGNFEQAPEGFFESYVVLVPVGQCTVPVVYEYMTRKIQDSYKVFLAAVVSECGSPDLNPAAGEGDSFQAFVGMLDGLAYFPWKMVRTECASYEDSHHVKPANSWTTSTLPTFRQHGTSTDSIGVDVSEKNLRFLAADDASFFSHAATEMISV</sequence>
<keyword evidence="2" id="KW-1185">Reference proteome</keyword>
<evidence type="ECO:0000313" key="1">
    <source>
        <dbReference type="EMBL" id="KAG0437845.1"/>
    </source>
</evidence>
<proteinExistence type="predicted"/>
<organism evidence="1 2">
    <name type="scientific">Ixodes persulcatus</name>
    <name type="common">Taiga tick</name>
    <dbReference type="NCBI Taxonomy" id="34615"/>
    <lineage>
        <taxon>Eukaryota</taxon>
        <taxon>Metazoa</taxon>
        <taxon>Ecdysozoa</taxon>
        <taxon>Arthropoda</taxon>
        <taxon>Chelicerata</taxon>
        <taxon>Arachnida</taxon>
        <taxon>Acari</taxon>
        <taxon>Parasitiformes</taxon>
        <taxon>Ixodida</taxon>
        <taxon>Ixodoidea</taxon>
        <taxon>Ixodidae</taxon>
        <taxon>Ixodinae</taxon>
        <taxon>Ixodes</taxon>
    </lineage>
</organism>
<reference evidence="1 2" key="1">
    <citation type="journal article" date="2020" name="Cell">
        <title>Large-Scale Comparative Analyses of Tick Genomes Elucidate Their Genetic Diversity and Vector Capacities.</title>
        <authorList>
            <consortium name="Tick Genome and Microbiome Consortium (TIGMIC)"/>
            <person name="Jia N."/>
            <person name="Wang J."/>
            <person name="Shi W."/>
            <person name="Du L."/>
            <person name="Sun Y."/>
            <person name="Zhan W."/>
            <person name="Jiang J.F."/>
            <person name="Wang Q."/>
            <person name="Zhang B."/>
            <person name="Ji P."/>
            <person name="Bell-Sakyi L."/>
            <person name="Cui X.M."/>
            <person name="Yuan T.T."/>
            <person name="Jiang B.G."/>
            <person name="Yang W.F."/>
            <person name="Lam T.T."/>
            <person name="Chang Q.C."/>
            <person name="Ding S.J."/>
            <person name="Wang X.J."/>
            <person name="Zhu J.G."/>
            <person name="Ruan X.D."/>
            <person name="Zhao L."/>
            <person name="Wei J.T."/>
            <person name="Ye R.Z."/>
            <person name="Que T.C."/>
            <person name="Du C.H."/>
            <person name="Zhou Y.H."/>
            <person name="Cheng J.X."/>
            <person name="Dai P.F."/>
            <person name="Guo W.B."/>
            <person name="Han X.H."/>
            <person name="Huang E.J."/>
            <person name="Li L.F."/>
            <person name="Wei W."/>
            <person name="Gao Y.C."/>
            <person name="Liu J.Z."/>
            <person name="Shao H.Z."/>
            <person name="Wang X."/>
            <person name="Wang C.C."/>
            <person name="Yang T.C."/>
            <person name="Huo Q.B."/>
            <person name="Li W."/>
            <person name="Chen H.Y."/>
            <person name="Chen S.E."/>
            <person name="Zhou L.G."/>
            <person name="Ni X.B."/>
            <person name="Tian J.H."/>
            <person name="Sheng Y."/>
            <person name="Liu T."/>
            <person name="Pan Y.S."/>
            <person name="Xia L.Y."/>
            <person name="Li J."/>
            <person name="Zhao F."/>
            <person name="Cao W.C."/>
        </authorList>
    </citation>
    <scope>NUCLEOTIDE SEQUENCE [LARGE SCALE GENOMIC DNA]</scope>
    <source>
        <strain evidence="1">Iper-2018</strain>
    </source>
</reference>
<comment type="caution">
    <text evidence="1">The sequence shown here is derived from an EMBL/GenBank/DDBJ whole genome shotgun (WGS) entry which is preliminary data.</text>
</comment>
<accession>A0AC60QQR3</accession>
<protein>
    <submittedName>
        <fullName evidence="1">Uncharacterized protein</fullName>
    </submittedName>
</protein>
<gene>
    <name evidence="1" type="ORF">HPB47_017268</name>
</gene>
<dbReference type="EMBL" id="JABSTQ010006133">
    <property type="protein sequence ID" value="KAG0437845.1"/>
    <property type="molecule type" value="Genomic_DNA"/>
</dbReference>